<protein>
    <submittedName>
        <fullName evidence="2">Putative porin</fullName>
    </submittedName>
</protein>
<dbReference type="InterPro" id="IPR025631">
    <property type="entry name" value="Porin_10"/>
</dbReference>
<gene>
    <name evidence="2" type="ORF">SAMN05421636_1131</name>
</gene>
<dbReference type="STRING" id="641691.SAMN05421636_1131"/>
<keyword evidence="1" id="KW-0812">Transmembrane</keyword>
<proteinExistence type="predicted"/>
<evidence type="ECO:0000313" key="2">
    <source>
        <dbReference type="EMBL" id="SDF13517.1"/>
    </source>
</evidence>
<keyword evidence="1" id="KW-1133">Transmembrane helix</keyword>
<dbReference type="Pfam" id="PF14121">
    <property type="entry name" value="Porin_10"/>
    <property type="match status" value="1"/>
</dbReference>
<keyword evidence="3" id="KW-1185">Reference proteome</keyword>
<reference evidence="2 3" key="1">
    <citation type="submission" date="2016-10" db="EMBL/GenBank/DDBJ databases">
        <authorList>
            <person name="de Groot N.N."/>
        </authorList>
    </citation>
    <scope>NUCLEOTIDE SEQUENCE [LARGE SCALE GENOMIC DNA]</scope>
    <source>
        <strain evidence="2 3">DSM 23421</strain>
    </source>
</reference>
<sequence>MEFKSWNLRTTPFACIPTGYLCHYFLPIFFLFLGPTTFAQEDSIPARQSVDTSLVQKKKRRLDTRDPASKSQPITIKDYKIISYKTDTIYLDTTLTIQKEYKYNYLRRDDFELMPFANVGQPYNKLGVDLRSVQLYPALGAAALNYNYLEVRDIDYYNVATPMTDLFFKTTFEEGQLLDAMLTFNTSQRLNFSLAYKGFRSLGKYLSDQAESGNFRTTTNYVTKNGRYRIRAHIAAQDIETQANGGLTNKEEQFESGDPSFNDRKKIDIRFNDADNKILGKRYYFDHFYKVFKKEKDSSRVERTSLGFGHVFNYETKYYTFGQTQQSDYFGDRLVPAIDDKAQLKAMYNEVDAEFYNETLGRLRGNISVYNYNYFFNSILITEDGSRIPSRLKGEEIAVGANYEKRIRGFALEGEFKYNLSGELGGNLFNASAGYQLNDRHRVSASAHASARMPNFNYLLYQSDYVNYNWSNLGVFEKEQVYGLQFNLDSDIWGDLTVDYTTVDNYSYFGADPENRVAEGVENSIVRPYQEGDVLTHTKVTYKKEFRLGGFALNNTVMYQNVSQANDVLNLPQLVTRNTLYFSSDVFKKAMYLQTGVTFKYFTAYTMDAYNPLLGEFYIQNEEKLGGYPMLDFFINAKIQQTRIYLKAEHFNSGFNQTKEYYSAPNYPYRDFVIRFGLVWNFFS</sequence>
<evidence type="ECO:0000313" key="3">
    <source>
        <dbReference type="Proteomes" id="UP000199109"/>
    </source>
</evidence>
<dbReference type="AlphaFoldDB" id="A0A1G7ILA8"/>
<name>A0A1G7ILA8_9FLAO</name>
<dbReference type="Proteomes" id="UP000199109">
    <property type="component" value="Unassembled WGS sequence"/>
</dbReference>
<keyword evidence="1" id="KW-0472">Membrane</keyword>
<accession>A0A1G7ILA8</accession>
<feature type="transmembrane region" description="Helical" evidence="1">
    <location>
        <begin position="12"/>
        <end position="33"/>
    </location>
</feature>
<evidence type="ECO:0000256" key="1">
    <source>
        <dbReference type="SAM" id="Phobius"/>
    </source>
</evidence>
<dbReference type="EMBL" id="FNAO01000013">
    <property type="protein sequence ID" value="SDF13517.1"/>
    <property type="molecule type" value="Genomic_DNA"/>
</dbReference>
<dbReference type="RefSeq" id="WP_245726610.1">
    <property type="nucleotide sequence ID" value="NZ_FNAO01000013.1"/>
</dbReference>
<organism evidence="2 3">
    <name type="scientific">Pricia antarctica</name>
    <dbReference type="NCBI Taxonomy" id="641691"/>
    <lineage>
        <taxon>Bacteria</taxon>
        <taxon>Pseudomonadati</taxon>
        <taxon>Bacteroidota</taxon>
        <taxon>Flavobacteriia</taxon>
        <taxon>Flavobacteriales</taxon>
        <taxon>Flavobacteriaceae</taxon>
        <taxon>Pricia</taxon>
    </lineage>
</organism>